<comment type="caution">
    <text evidence="1">The sequence shown here is derived from an EMBL/GenBank/DDBJ whole genome shotgun (WGS) entry which is preliminary data.</text>
</comment>
<organism evidence="1 2">
    <name type="scientific">Acaulospora colombiana</name>
    <dbReference type="NCBI Taxonomy" id="27376"/>
    <lineage>
        <taxon>Eukaryota</taxon>
        <taxon>Fungi</taxon>
        <taxon>Fungi incertae sedis</taxon>
        <taxon>Mucoromycota</taxon>
        <taxon>Glomeromycotina</taxon>
        <taxon>Glomeromycetes</taxon>
        <taxon>Diversisporales</taxon>
        <taxon>Acaulosporaceae</taxon>
        <taxon>Acaulospora</taxon>
    </lineage>
</organism>
<protein>
    <submittedName>
        <fullName evidence="1">4343_t:CDS:1</fullName>
    </submittedName>
</protein>
<keyword evidence="2" id="KW-1185">Reference proteome</keyword>
<evidence type="ECO:0000313" key="2">
    <source>
        <dbReference type="Proteomes" id="UP000789525"/>
    </source>
</evidence>
<sequence length="159" mass="18658">MAQYRPLVMLVLGITFIYWIISLHSAPYPYPQNIVYAQDVIFGNSGFLKPDEVFIYVQDGWVYLTAMWKEYESGLVDDVFEWQLLYIHRLRGPITHVSSYYHKNNPNPTSDSEYNEDNALAILYQIQANEEIQYILRLYNLGDVENKESDLDDPGKVHR</sequence>
<dbReference type="Proteomes" id="UP000789525">
    <property type="component" value="Unassembled WGS sequence"/>
</dbReference>
<name>A0ACA9LVG7_9GLOM</name>
<reference evidence="1" key="1">
    <citation type="submission" date="2021-06" db="EMBL/GenBank/DDBJ databases">
        <authorList>
            <person name="Kallberg Y."/>
            <person name="Tangrot J."/>
            <person name="Rosling A."/>
        </authorList>
    </citation>
    <scope>NUCLEOTIDE SEQUENCE</scope>
    <source>
        <strain evidence="1">CL356</strain>
    </source>
</reference>
<evidence type="ECO:0000313" key="1">
    <source>
        <dbReference type="EMBL" id="CAG8542897.1"/>
    </source>
</evidence>
<gene>
    <name evidence="1" type="ORF">ACOLOM_LOCUS4542</name>
</gene>
<dbReference type="EMBL" id="CAJVPT010007575">
    <property type="protein sequence ID" value="CAG8542897.1"/>
    <property type="molecule type" value="Genomic_DNA"/>
</dbReference>
<proteinExistence type="predicted"/>
<accession>A0ACA9LVG7</accession>